<dbReference type="Proteomes" id="UP000339249">
    <property type="component" value="Unassembled WGS sequence"/>
</dbReference>
<dbReference type="EMBL" id="CABDVU010000001">
    <property type="protein sequence ID" value="VTN08882.1"/>
    <property type="molecule type" value="Genomic_DNA"/>
</dbReference>
<keyword evidence="1" id="KW-1133">Transmembrane helix</keyword>
<evidence type="ECO:0000256" key="1">
    <source>
        <dbReference type="SAM" id="Phobius"/>
    </source>
</evidence>
<organism evidence="2 3">
    <name type="scientific">Raoultella terrigena</name>
    <name type="common">Klebsiella terrigena</name>
    <dbReference type="NCBI Taxonomy" id="577"/>
    <lineage>
        <taxon>Bacteria</taxon>
        <taxon>Pseudomonadati</taxon>
        <taxon>Pseudomonadota</taxon>
        <taxon>Gammaproteobacteria</taxon>
        <taxon>Enterobacterales</taxon>
        <taxon>Enterobacteriaceae</taxon>
        <taxon>Klebsiella/Raoultella group</taxon>
        <taxon>Raoultella</taxon>
    </lineage>
</organism>
<reference evidence="2 3" key="1">
    <citation type="submission" date="2019-04" db="EMBL/GenBank/DDBJ databases">
        <authorList>
            <consortium name="Pathogen Informatics"/>
        </authorList>
    </citation>
    <scope>NUCLEOTIDE SEQUENCE [LARGE SCALE GENOMIC DNA]</scope>
    <source>
        <strain evidence="2 3">NCTC9185</strain>
    </source>
</reference>
<evidence type="ECO:0000313" key="2">
    <source>
        <dbReference type="EMBL" id="VTN08882.1"/>
    </source>
</evidence>
<evidence type="ECO:0000313" key="3">
    <source>
        <dbReference type="Proteomes" id="UP000339249"/>
    </source>
</evidence>
<accession>A0A4U9CW83</accession>
<sequence>MGEVSRRQGLDIKKSLIDSVLAGLCALIVFGPIVGIVLKGYSFELSTRRVAVIVRGGDGGEAAAEPAAAKPQWTQIYRPFLKGPMTACTFVRSAIARGCAG</sequence>
<keyword evidence="1" id="KW-0812">Transmembrane</keyword>
<name>A0A4U9CW83_RAOTE</name>
<dbReference type="AlphaFoldDB" id="A0A4U9CW83"/>
<proteinExistence type="predicted"/>
<protein>
    <submittedName>
        <fullName evidence="2">Domain of uncharacterized function (DUF3382)</fullName>
    </submittedName>
</protein>
<gene>
    <name evidence="2" type="ORF">NCTC9185_00765</name>
</gene>
<keyword evidence="1" id="KW-0472">Membrane</keyword>
<feature type="transmembrane region" description="Helical" evidence="1">
    <location>
        <begin position="20"/>
        <end position="38"/>
    </location>
</feature>